<evidence type="ECO:0000313" key="2">
    <source>
        <dbReference type="Proteomes" id="UP000304128"/>
    </source>
</evidence>
<dbReference type="EMBL" id="MK719728">
    <property type="protein sequence ID" value="QCQ61635.1"/>
    <property type="molecule type" value="Genomic_DNA"/>
</dbReference>
<protein>
    <submittedName>
        <fullName evidence="1">Uncharacterized protein</fullName>
    </submittedName>
</protein>
<dbReference type="Proteomes" id="UP000304128">
    <property type="component" value="Segment"/>
</dbReference>
<evidence type="ECO:0000313" key="1">
    <source>
        <dbReference type="EMBL" id="QCQ61635.1"/>
    </source>
</evidence>
<proteinExistence type="predicted"/>
<organism evidence="1 2">
    <name type="scientific">Rheinheimera phage vB_RspM_Barba17S</name>
    <dbReference type="NCBI Taxonomy" id="2565656"/>
    <lineage>
        <taxon>Viruses</taxon>
        <taxon>Duplodnaviria</taxon>
        <taxon>Heunggongvirae</taxon>
        <taxon>Uroviricota</taxon>
        <taxon>Caudoviricetes</taxon>
        <taxon>Barbavirus</taxon>
        <taxon>Barbavirus barba5S</taxon>
    </lineage>
</organism>
<sequence>MDSYTKDVLFQRLLEAFYTGLHEITEEYLKQIKMREKL</sequence>
<gene>
    <name evidence="1" type="ORF">Barba17S_gp072</name>
</gene>
<name>A0A4V1EZW7_9CAUD</name>
<reference evidence="1 2" key="1">
    <citation type="submission" date="2019-03" db="EMBL/GenBank/DDBJ databases">
        <title>Genomic and seasonal variations among aquatic phages infecting the Baltic Sea Gammaproteobacteria Rheinheimera sp. bal341.</title>
        <authorList>
            <person name="Nilsson E."/>
            <person name="Li K."/>
            <person name="Fridlund J."/>
            <person name="Sulcius S."/>
            <person name="Bunse C."/>
            <person name="Karlsson C.M.G."/>
            <person name="Lindh M."/>
            <person name="Lundin D."/>
            <person name="Pinhassi J."/>
            <person name="Holmfeldt K."/>
        </authorList>
    </citation>
    <scope>NUCLEOTIDE SEQUENCE [LARGE SCALE GENOMIC DNA]</scope>
</reference>
<accession>A0A4V1EZW7</accession>